<organism evidence="2 3">
    <name type="scientific">Laccaria amethystina LaAM-08-1</name>
    <dbReference type="NCBI Taxonomy" id="1095629"/>
    <lineage>
        <taxon>Eukaryota</taxon>
        <taxon>Fungi</taxon>
        <taxon>Dikarya</taxon>
        <taxon>Basidiomycota</taxon>
        <taxon>Agaricomycotina</taxon>
        <taxon>Agaricomycetes</taxon>
        <taxon>Agaricomycetidae</taxon>
        <taxon>Agaricales</taxon>
        <taxon>Agaricineae</taxon>
        <taxon>Hydnangiaceae</taxon>
        <taxon>Laccaria</taxon>
    </lineage>
</organism>
<accession>A0A0C9WV19</accession>
<name>A0A0C9WV19_9AGAR</name>
<evidence type="ECO:0000256" key="1">
    <source>
        <dbReference type="SAM" id="SignalP"/>
    </source>
</evidence>
<reference evidence="2 3" key="1">
    <citation type="submission" date="2014-04" db="EMBL/GenBank/DDBJ databases">
        <authorList>
            <consortium name="DOE Joint Genome Institute"/>
            <person name="Kuo A."/>
            <person name="Kohler A."/>
            <person name="Nagy L.G."/>
            <person name="Floudas D."/>
            <person name="Copeland A."/>
            <person name="Barry K.W."/>
            <person name="Cichocki N."/>
            <person name="Veneault-Fourrey C."/>
            <person name="LaButti K."/>
            <person name="Lindquist E.A."/>
            <person name="Lipzen A."/>
            <person name="Lundell T."/>
            <person name="Morin E."/>
            <person name="Murat C."/>
            <person name="Sun H."/>
            <person name="Tunlid A."/>
            <person name="Henrissat B."/>
            <person name="Grigoriev I.V."/>
            <person name="Hibbett D.S."/>
            <person name="Martin F."/>
            <person name="Nordberg H.P."/>
            <person name="Cantor M.N."/>
            <person name="Hua S.X."/>
        </authorList>
    </citation>
    <scope>NUCLEOTIDE SEQUENCE [LARGE SCALE GENOMIC DNA]</scope>
    <source>
        <strain evidence="2 3">LaAM-08-1</strain>
    </source>
</reference>
<feature type="chain" id="PRO_5002222526" evidence="1">
    <location>
        <begin position="24"/>
        <end position="213"/>
    </location>
</feature>
<dbReference type="AlphaFoldDB" id="A0A0C9WV19"/>
<feature type="signal peptide" evidence="1">
    <location>
        <begin position="1"/>
        <end position="23"/>
    </location>
</feature>
<evidence type="ECO:0000313" key="3">
    <source>
        <dbReference type="Proteomes" id="UP000054477"/>
    </source>
</evidence>
<protein>
    <submittedName>
        <fullName evidence="2">Uncharacterized protein</fullName>
    </submittedName>
</protein>
<reference evidence="3" key="2">
    <citation type="submission" date="2015-01" db="EMBL/GenBank/DDBJ databases">
        <title>Evolutionary Origins and Diversification of the Mycorrhizal Mutualists.</title>
        <authorList>
            <consortium name="DOE Joint Genome Institute"/>
            <consortium name="Mycorrhizal Genomics Consortium"/>
            <person name="Kohler A."/>
            <person name="Kuo A."/>
            <person name="Nagy L.G."/>
            <person name="Floudas D."/>
            <person name="Copeland A."/>
            <person name="Barry K.W."/>
            <person name="Cichocki N."/>
            <person name="Veneault-Fourrey C."/>
            <person name="LaButti K."/>
            <person name="Lindquist E.A."/>
            <person name="Lipzen A."/>
            <person name="Lundell T."/>
            <person name="Morin E."/>
            <person name="Murat C."/>
            <person name="Riley R."/>
            <person name="Ohm R."/>
            <person name="Sun H."/>
            <person name="Tunlid A."/>
            <person name="Henrissat B."/>
            <person name="Grigoriev I.V."/>
            <person name="Hibbett D.S."/>
            <person name="Martin F."/>
        </authorList>
    </citation>
    <scope>NUCLEOTIDE SEQUENCE [LARGE SCALE GENOMIC DNA]</scope>
    <source>
        <strain evidence="3">LaAM-08-1</strain>
    </source>
</reference>
<keyword evidence="3" id="KW-1185">Reference proteome</keyword>
<sequence>MQLQLSALLSLLTVALFAVPALSQDTINIMAYKSNMRCMGPKFTFCNVAPGICCNNIPRGYGYSAFFQGLMPGSVGNGFVMSSCVSQQLFEVHPGRECWNSMSSHPVGAMNWHPAGGCAERCLLEDGRTKGPAPSLFTYDDHIGVENTIAVPADDEDAAQKIADLYEAKDFEALAKYEKIPDSFLKYNLNNLFSISGTRDPKNRRRPLKWLDI</sequence>
<evidence type="ECO:0000313" key="2">
    <source>
        <dbReference type="EMBL" id="KIJ92433.1"/>
    </source>
</evidence>
<dbReference type="OrthoDB" id="2857942at2759"/>
<proteinExistence type="predicted"/>
<dbReference type="EMBL" id="KN838910">
    <property type="protein sequence ID" value="KIJ92433.1"/>
    <property type="molecule type" value="Genomic_DNA"/>
</dbReference>
<gene>
    <name evidence="2" type="ORF">K443DRAFT_125951</name>
</gene>
<dbReference type="Proteomes" id="UP000054477">
    <property type="component" value="Unassembled WGS sequence"/>
</dbReference>
<dbReference type="HOGENOM" id="CLU_1518102_0_0_1"/>
<keyword evidence="1" id="KW-0732">Signal</keyword>